<name>A0A7S0SKU5_9CHLO</name>
<protein>
    <recommendedName>
        <fullName evidence="12">ADP,ATP carrier protein</fullName>
    </recommendedName>
</protein>
<keyword evidence="6" id="KW-1133">Transmembrane helix</keyword>
<dbReference type="InterPro" id="IPR050567">
    <property type="entry name" value="Mitochondrial_Carrier"/>
</dbReference>
<evidence type="ECO:0000256" key="4">
    <source>
        <dbReference type="ARBA" id="ARBA00022692"/>
    </source>
</evidence>
<dbReference type="PANTHER" id="PTHR45624">
    <property type="entry name" value="MITOCHONDRIAL BASIC AMINO ACIDS TRANSPORTER-RELATED"/>
    <property type="match status" value="1"/>
</dbReference>
<feature type="repeat" description="Solcar" evidence="9">
    <location>
        <begin position="8"/>
        <end position="96"/>
    </location>
</feature>
<evidence type="ECO:0008006" key="12">
    <source>
        <dbReference type="Google" id="ProtNLM"/>
    </source>
</evidence>
<evidence type="ECO:0000256" key="3">
    <source>
        <dbReference type="ARBA" id="ARBA00022448"/>
    </source>
</evidence>
<comment type="subcellular location">
    <subcellularLocation>
        <location evidence="1">Mitochondrion membrane</location>
        <topology evidence="1">Multi-pass membrane protein</topology>
    </subcellularLocation>
</comment>
<evidence type="ECO:0000256" key="2">
    <source>
        <dbReference type="ARBA" id="ARBA00006375"/>
    </source>
</evidence>
<organism evidence="11">
    <name type="scientific">Mantoniella antarctica</name>
    <dbReference type="NCBI Taxonomy" id="81844"/>
    <lineage>
        <taxon>Eukaryota</taxon>
        <taxon>Viridiplantae</taxon>
        <taxon>Chlorophyta</taxon>
        <taxon>Mamiellophyceae</taxon>
        <taxon>Mamiellales</taxon>
        <taxon>Mamiellaceae</taxon>
        <taxon>Mantoniella</taxon>
    </lineage>
</organism>
<evidence type="ECO:0000313" key="11">
    <source>
        <dbReference type="EMBL" id="CAD8708765.1"/>
    </source>
</evidence>
<evidence type="ECO:0000256" key="9">
    <source>
        <dbReference type="PROSITE-ProRule" id="PRU00282"/>
    </source>
</evidence>
<evidence type="ECO:0000256" key="7">
    <source>
        <dbReference type="ARBA" id="ARBA00023128"/>
    </source>
</evidence>
<evidence type="ECO:0000256" key="10">
    <source>
        <dbReference type="RuleBase" id="RU000488"/>
    </source>
</evidence>
<evidence type="ECO:0000256" key="5">
    <source>
        <dbReference type="ARBA" id="ARBA00022737"/>
    </source>
</evidence>
<evidence type="ECO:0000256" key="8">
    <source>
        <dbReference type="ARBA" id="ARBA00023136"/>
    </source>
</evidence>
<keyword evidence="7" id="KW-0496">Mitochondrion</keyword>
<accession>A0A7S0SKU5</accession>
<keyword evidence="8 9" id="KW-0472">Membrane</keyword>
<comment type="similarity">
    <text evidence="2 10">Belongs to the mitochondrial carrier (TC 2.A.29) family.</text>
</comment>
<dbReference type="InterPro" id="IPR023395">
    <property type="entry name" value="MCP_dom_sf"/>
</dbReference>
<dbReference type="GO" id="GO:0031966">
    <property type="term" value="C:mitochondrial membrane"/>
    <property type="evidence" value="ECO:0007669"/>
    <property type="project" value="UniProtKB-SubCell"/>
</dbReference>
<keyword evidence="4 9" id="KW-0812">Transmembrane</keyword>
<keyword evidence="5" id="KW-0677">Repeat</keyword>
<reference evidence="11" key="1">
    <citation type="submission" date="2021-01" db="EMBL/GenBank/DDBJ databases">
        <authorList>
            <person name="Corre E."/>
            <person name="Pelletier E."/>
            <person name="Niang G."/>
            <person name="Scheremetjew M."/>
            <person name="Finn R."/>
            <person name="Kale V."/>
            <person name="Holt S."/>
            <person name="Cochrane G."/>
            <person name="Meng A."/>
            <person name="Brown T."/>
            <person name="Cohen L."/>
        </authorList>
    </citation>
    <scope>NUCLEOTIDE SEQUENCE</scope>
    <source>
        <strain evidence="11">SL-175</strain>
    </source>
</reference>
<proteinExistence type="inferred from homology"/>
<dbReference type="SUPFAM" id="SSF103506">
    <property type="entry name" value="Mitochondrial carrier"/>
    <property type="match status" value="1"/>
</dbReference>
<evidence type="ECO:0000256" key="6">
    <source>
        <dbReference type="ARBA" id="ARBA00022989"/>
    </source>
</evidence>
<gene>
    <name evidence="11" type="ORF">MANT1106_LOCUS11448</name>
</gene>
<dbReference type="InterPro" id="IPR018108">
    <property type="entry name" value="MCP_transmembrane"/>
</dbReference>
<dbReference type="Gene3D" id="1.50.40.10">
    <property type="entry name" value="Mitochondrial carrier domain"/>
    <property type="match status" value="1"/>
</dbReference>
<dbReference type="GO" id="GO:0022857">
    <property type="term" value="F:transmembrane transporter activity"/>
    <property type="evidence" value="ECO:0007669"/>
    <property type="project" value="TreeGrafter"/>
</dbReference>
<dbReference type="PROSITE" id="PS50920">
    <property type="entry name" value="SOLCAR"/>
    <property type="match status" value="1"/>
</dbReference>
<sequence>MSSAKDDAPAWAHALAGQVAGMVGLSVVHPIDTVKCRVQATVGRPGVPPVSGVALASQLVRRDGLLALYRGIGAPMVAYGMINAVAFSTNTAVVRYLRDGGGDGVSASWGR</sequence>
<evidence type="ECO:0000256" key="1">
    <source>
        <dbReference type="ARBA" id="ARBA00004225"/>
    </source>
</evidence>
<dbReference type="EMBL" id="HBFC01019209">
    <property type="protein sequence ID" value="CAD8708765.1"/>
    <property type="molecule type" value="Transcribed_RNA"/>
</dbReference>
<keyword evidence="3 10" id="KW-0813">Transport</keyword>
<dbReference type="AlphaFoldDB" id="A0A7S0SKU5"/>
<dbReference type="Pfam" id="PF00153">
    <property type="entry name" value="Mito_carr"/>
    <property type="match status" value="1"/>
</dbReference>